<feature type="region of interest" description="Disordered" evidence="1">
    <location>
        <begin position="343"/>
        <end position="372"/>
    </location>
</feature>
<proteinExistence type="predicted"/>
<accession>A0A026VYV8</accession>
<dbReference type="Pfam" id="PF24664">
    <property type="entry name" value="Monjiviricetes_fusion"/>
    <property type="match status" value="1"/>
</dbReference>
<feature type="transmembrane region" description="Helical" evidence="2">
    <location>
        <begin position="315"/>
        <end position="338"/>
    </location>
</feature>
<sequence length="402" mass="45783">MYYDLCGYRIIQTEHPKLFLLETRRGRTFKTRTRISVDNLDIFSYVDSKFIYVEKHLKTQLTQLYRDIMEQKCALERQVLENALSLSSIAPDEMAFRIMKTPGYTAVTAGEVMYIIKCVPVECRIRPTERCYNELPVAHANSSYFLSPRSRILLKVGTTRDCNDLLSTMFRMHDSWYRMMPRPVEALPPPTIEPLTKPKWKYVSPSALATSGIYSTEDLDRLRNHIMFPVEKPTMLNTLAQGAMGHAIPPNSISFYNMLDEKSLEKIAESAGERLWRGFVTFGSASAGVLAIILVIRLAKLIVDSIIRGYALHSIYGWSIQLLGAIWSSITHLLLYIGTKRDSDADRKTDPKRAGNEMQPLNQEEETVNSEKCSAKLSHENSAIIKSDYGELNKYLQSSVKS</sequence>
<dbReference type="OrthoDB" id="7694428at2759"/>
<keyword evidence="2" id="KW-1133">Transmembrane helix</keyword>
<gene>
    <name evidence="3" type="ORF">X777_13628</name>
</gene>
<reference evidence="3 4" key="1">
    <citation type="journal article" date="2014" name="Curr. Biol.">
        <title>The genome of the clonal raider ant Cerapachys biroi.</title>
        <authorList>
            <person name="Oxley P.R."/>
            <person name="Ji L."/>
            <person name="Fetter-Pruneda I."/>
            <person name="McKenzie S.K."/>
            <person name="Li C."/>
            <person name="Hu H."/>
            <person name="Zhang G."/>
            <person name="Kronauer D.J."/>
        </authorList>
    </citation>
    <scope>NUCLEOTIDE SEQUENCE [LARGE SCALE GENOMIC DNA]</scope>
</reference>
<dbReference type="AlphaFoldDB" id="A0A026VYV8"/>
<evidence type="ECO:0000256" key="2">
    <source>
        <dbReference type="SAM" id="Phobius"/>
    </source>
</evidence>
<evidence type="ECO:0000256" key="1">
    <source>
        <dbReference type="SAM" id="MobiDB-lite"/>
    </source>
</evidence>
<name>A0A026VYV8_OOCBI</name>
<organism evidence="3 4">
    <name type="scientific">Ooceraea biroi</name>
    <name type="common">Clonal raider ant</name>
    <name type="synonym">Cerapachys biroi</name>
    <dbReference type="NCBI Taxonomy" id="2015173"/>
    <lineage>
        <taxon>Eukaryota</taxon>
        <taxon>Metazoa</taxon>
        <taxon>Ecdysozoa</taxon>
        <taxon>Arthropoda</taxon>
        <taxon>Hexapoda</taxon>
        <taxon>Insecta</taxon>
        <taxon>Pterygota</taxon>
        <taxon>Neoptera</taxon>
        <taxon>Endopterygota</taxon>
        <taxon>Hymenoptera</taxon>
        <taxon>Apocrita</taxon>
        <taxon>Aculeata</taxon>
        <taxon>Formicoidea</taxon>
        <taxon>Formicidae</taxon>
        <taxon>Dorylinae</taxon>
        <taxon>Ooceraea</taxon>
    </lineage>
</organism>
<dbReference type="Proteomes" id="UP000053097">
    <property type="component" value="Unassembled WGS sequence"/>
</dbReference>
<evidence type="ECO:0000313" key="3">
    <source>
        <dbReference type="EMBL" id="EZA48616.1"/>
    </source>
</evidence>
<dbReference type="EMBL" id="KK107593">
    <property type="protein sequence ID" value="EZA48616.1"/>
    <property type="molecule type" value="Genomic_DNA"/>
</dbReference>
<keyword evidence="2" id="KW-0472">Membrane</keyword>
<keyword evidence="4" id="KW-1185">Reference proteome</keyword>
<keyword evidence="2" id="KW-0812">Transmembrane</keyword>
<feature type="compositionally biased region" description="Basic and acidic residues" evidence="1">
    <location>
        <begin position="343"/>
        <end position="355"/>
    </location>
</feature>
<protein>
    <submittedName>
        <fullName evidence="3">Uncharacterized protein</fullName>
    </submittedName>
</protein>
<evidence type="ECO:0000313" key="4">
    <source>
        <dbReference type="Proteomes" id="UP000053097"/>
    </source>
</evidence>
<feature type="transmembrane region" description="Helical" evidence="2">
    <location>
        <begin position="279"/>
        <end position="303"/>
    </location>
</feature>